<keyword evidence="6" id="KW-0347">Helicase</keyword>
<keyword evidence="8" id="KW-0694">RNA-binding</keyword>
<dbReference type="FunFam" id="3.40.50.300:FF:000987">
    <property type="entry name" value="DEAD/DEAH box RNA helicase"/>
    <property type="match status" value="1"/>
</dbReference>
<organism evidence="12 13">
    <name type="scientific">Albugo candida</name>
    <dbReference type="NCBI Taxonomy" id="65357"/>
    <lineage>
        <taxon>Eukaryota</taxon>
        <taxon>Sar</taxon>
        <taxon>Stramenopiles</taxon>
        <taxon>Oomycota</taxon>
        <taxon>Peronosporomycetes</taxon>
        <taxon>Albuginales</taxon>
        <taxon>Albuginaceae</taxon>
        <taxon>Albugo</taxon>
    </lineage>
</organism>
<evidence type="ECO:0008006" key="14">
    <source>
        <dbReference type="Google" id="ProtNLM"/>
    </source>
</evidence>
<evidence type="ECO:0000256" key="6">
    <source>
        <dbReference type="ARBA" id="ARBA00022806"/>
    </source>
</evidence>
<feature type="compositionally biased region" description="Acidic residues" evidence="9">
    <location>
        <begin position="368"/>
        <end position="378"/>
    </location>
</feature>
<dbReference type="EMBL" id="CAIX01000417">
    <property type="protein sequence ID" value="CCI50206.1"/>
    <property type="molecule type" value="Genomic_DNA"/>
</dbReference>
<feature type="region of interest" description="Disordered" evidence="9">
    <location>
        <begin position="647"/>
        <end position="679"/>
    </location>
</feature>
<keyword evidence="7" id="KW-0067">ATP-binding</keyword>
<dbReference type="CDD" id="cd18795">
    <property type="entry name" value="SF2_C_Ski2"/>
    <property type="match status" value="1"/>
</dbReference>
<keyword evidence="13" id="KW-1185">Reference proteome</keyword>
<dbReference type="PROSITE" id="PS51194">
    <property type="entry name" value="HELICASE_CTER"/>
    <property type="match status" value="1"/>
</dbReference>
<evidence type="ECO:0000256" key="8">
    <source>
        <dbReference type="ARBA" id="ARBA00022884"/>
    </source>
</evidence>
<dbReference type="InterPro" id="IPR011545">
    <property type="entry name" value="DEAD/DEAH_box_helicase_dom"/>
</dbReference>
<dbReference type="Gene3D" id="3.40.50.300">
    <property type="entry name" value="P-loop containing nucleotide triphosphate hydrolases"/>
    <property type="match status" value="2"/>
</dbReference>
<dbReference type="InterPro" id="IPR050699">
    <property type="entry name" value="RNA-DNA_Helicase"/>
</dbReference>
<name>A0A024GTZ6_9STRA</name>
<dbReference type="Pfam" id="PF00271">
    <property type="entry name" value="Helicase_C"/>
    <property type="match status" value="1"/>
</dbReference>
<feature type="compositionally biased region" description="Polar residues" evidence="9">
    <location>
        <begin position="661"/>
        <end position="675"/>
    </location>
</feature>
<dbReference type="GO" id="GO:0055087">
    <property type="term" value="C:Ski complex"/>
    <property type="evidence" value="ECO:0007669"/>
    <property type="project" value="TreeGrafter"/>
</dbReference>
<dbReference type="SMART" id="SM00487">
    <property type="entry name" value="DEXDc"/>
    <property type="match status" value="1"/>
</dbReference>
<dbReference type="SMART" id="SM00490">
    <property type="entry name" value="HELICc"/>
    <property type="match status" value="1"/>
</dbReference>
<dbReference type="FunCoup" id="A0A024GTZ6">
    <property type="interactions" value="512"/>
</dbReference>
<dbReference type="InterPro" id="IPR027417">
    <property type="entry name" value="P-loop_NTPase"/>
</dbReference>
<accession>A0A024GTZ6</accession>
<sequence>MSSINGIDELLRQLKSSSEIESIPITSQQTKRLISTSSVSAAQCYSVTQHQEKTASNFELATIPHSESEIHRPELLNDALKHVIAHEMHPMECETKQNMFLFASIDDINCPTLPTSRTLPQLPIPRSTMGLRPCVSHLIENPLNLQYEYRMLKPVENSNQFTSNCTSRAALVEKYTRGQNGQNISAKMKKVDDDEIVDEKLQGELDAIALGIKIDEYGLQESMKSLIINAPGLPDCLTFEDVSELLTMKQPKEGAGEEESSKFGGIEEKIVVGVAKNDDKVLGPYKEIASDSCRLESLYQRVNQKKHRDIIQGRKSAANNSPNQLTTTVRLADLLDTDEEDEVEQEEIGSPTIPDTNSQTKEQRLEVEEQAENGIEDEDLADLLSPGSMLQLSQDQKRTQTKDWAVLSDVSVSNFHSKISRPAISYPFELDTFQKRCVIHLENHENVFVAAHTSAGKTVIAEYAIALSQKHMTRSVYTSPIKALSNQKYRDFRDKFGVDQVGLITGDVSINPEASCLIMTTEILRSMLYLGADMIRDIEWVIFDEIHYINDSERGAVWEEVIIMLPHHVGMVFLSATTPNHLEFSDWIGRIKQKKIHVVSTLHRPIPLQHHIYTNKKFHRILDGENVTEGFILKEYKAAQALLRGEIPNEKKRHDGKRSTRAIQPSRSGHSTRASSGDHSDWTKFINVLQTKSLLPAVIFAFSKRVCQESAEKLRNFDFCANSTERSQIHVFLEHSIKQRLQGSDRELPQVLNIKSMLQRGIGIHHGGLLPILKELVEILFARGLVRVLFATETFAMGVNMPARTVVFNGLYKHDGKVYRELLPGEYTQMAGRAGRRGLDTVGTVIIPCWQEANLPDLSCLQSMLTGSALRLTSQFRLTYNMILSLLRVEVLTVEDMMKRSFSEFRTQKHLANQEIPLKIQKLQHRKHHLLGKFEKDFEDLKKSGTLEDLKNLHELQCRKEEVEKELLDILLVSKDSRIVRSAFCRGRVVSINVRALPPHHAALILNAEEGAEISIDGDDDTLDRLLLTILCLCSEEYEIPQTDHQEAIRSSATQGKKRSSMDENLSSMMRGSKAVAPSKPLESNVIGRIMGFKYAILSVPATCVSILTPTTAADIDFRSLTASSLARELGACIEFLKEWNSKGNTFDDAGNTPPFLDPLRDLGCNDLEVASIHARWKQLDHHIETHPLTVYCREATSNAEKLQATRQAQALQVIRKIGVIERASAQLKLMLSSDSLSLFPDFQQRLRVLKRLGYLSADLVVQLKGRVACEISSCDELQLTEMIFENVLADLEPEEIVAVLSALIFQEKSQHTPMLTERLENAREQMELIADSLDVIQLEQQVVIDRKNAYENSLNFGLVEVVYEWSRGMPFKSICELTDIAEGSIVRCITRLQELCRKVRNAARIIGDPILYRKMEIASETIKRDVVFAASLYI</sequence>
<protein>
    <recommendedName>
        <fullName evidence="14">Helicase ATP-binding domain-containing protein</fullName>
    </recommendedName>
</protein>
<dbReference type="GO" id="GO:0003723">
    <property type="term" value="F:RNA binding"/>
    <property type="evidence" value="ECO:0007669"/>
    <property type="project" value="UniProtKB-KW"/>
</dbReference>
<dbReference type="Pfam" id="PF00270">
    <property type="entry name" value="DEAD"/>
    <property type="match status" value="1"/>
</dbReference>
<dbReference type="Gene3D" id="1.10.3380.30">
    <property type="match status" value="2"/>
</dbReference>
<dbReference type="InParanoid" id="A0A024GTZ6"/>
<comment type="similarity">
    <text evidence="2">Belongs to the helicase family. SKI2 subfamily.</text>
</comment>
<dbReference type="InterPro" id="IPR001650">
    <property type="entry name" value="Helicase_C-like"/>
</dbReference>
<evidence type="ECO:0000256" key="3">
    <source>
        <dbReference type="ARBA" id="ARBA00022490"/>
    </source>
</evidence>
<dbReference type="GO" id="GO:0005524">
    <property type="term" value="F:ATP binding"/>
    <property type="evidence" value="ECO:0007669"/>
    <property type="project" value="UniProtKB-KW"/>
</dbReference>
<evidence type="ECO:0000313" key="13">
    <source>
        <dbReference type="Proteomes" id="UP000053237"/>
    </source>
</evidence>
<feature type="region of interest" description="Disordered" evidence="9">
    <location>
        <begin position="338"/>
        <end position="378"/>
    </location>
</feature>
<keyword evidence="5" id="KW-0378">Hydrolase</keyword>
<evidence type="ECO:0000256" key="5">
    <source>
        <dbReference type="ARBA" id="ARBA00022801"/>
    </source>
</evidence>
<dbReference type="FunFam" id="1.10.3380.30:FF:000001">
    <property type="entry name" value="Ski2 ATP-dependent RNA helicase"/>
    <property type="match status" value="1"/>
</dbReference>
<evidence type="ECO:0000256" key="1">
    <source>
        <dbReference type="ARBA" id="ARBA00004496"/>
    </source>
</evidence>
<evidence type="ECO:0000313" key="12">
    <source>
        <dbReference type="EMBL" id="CCI50206.1"/>
    </source>
</evidence>
<dbReference type="SMART" id="SM01142">
    <property type="entry name" value="DSHCT"/>
    <property type="match status" value="1"/>
</dbReference>
<evidence type="ECO:0000256" key="4">
    <source>
        <dbReference type="ARBA" id="ARBA00022741"/>
    </source>
</evidence>
<dbReference type="FunFam" id="3.40.50.300:FF:000354">
    <property type="entry name" value="ATP-dependent RNA helicase SKI2"/>
    <property type="match status" value="1"/>
</dbReference>
<feature type="domain" description="Helicase C-terminal" evidence="11">
    <location>
        <begin position="681"/>
        <end position="884"/>
    </location>
</feature>
<comment type="caution">
    <text evidence="12">The sequence shown here is derived from an EMBL/GenBank/DDBJ whole genome shotgun (WGS) entry which is preliminary data.</text>
</comment>
<gene>
    <name evidence="12" type="ORF">BN9_117760</name>
</gene>
<evidence type="ECO:0000259" key="10">
    <source>
        <dbReference type="PROSITE" id="PS51192"/>
    </source>
</evidence>
<dbReference type="Proteomes" id="UP000053237">
    <property type="component" value="Unassembled WGS sequence"/>
</dbReference>
<dbReference type="InterPro" id="IPR014001">
    <property type="entry name" value="Helicase_ATP-bd"/>
</dbReference>
<keyword evidence="3" id="KW-0963">Cytoplasm</keyword>
<dbReference type="PROSITE" id="PS51192">
    <property type="entry name" value="HELICASE_ATP_BIND_1"/>
    <property type="match status" value="1"/>
</dbReference>
<evidence type="ECO:0000259" key="11">
    <source>
        <dbReference type="PROSITE" id="PS51194"/>
    </source>
</evidence>
<dbReference type="InterPro" id="IPR012961">
    <property type="entry name" value="Ski2/MTR4_C"/>
</dbReference>
<dbReference type="PANTHER" id="PTHR12131:SF1">
    <property type="entry name" value="ATP-DEPENDENT RNA HELICASE SUPV3L1, MITOCHONDRIAL-RELATED"/>
    <property type="match status" value="1"/>
</dbReference>
<dbReference type="GO" id="GO:0004386">
    <property type="term" value="F:helicase activity"/>
    <property type="evidence" value="ECO:0007669"/>
    <property type="project" value="UniProtKB-KW"/>
</dbReference>
<dbReference type="STRING" id="65357.A0A024GTZ6"/>
<evidence type="ECO:0000256" key="2">
    <source>
        <dbReference type="ARBA" id="ARBA00010140"/>
    </source>
</evidence>
<dbReference type="GO" id="GO:0016787">
    <property type="term" value="F:hydrolase activity"/>
    <property type="evidence" value="ECO:0007669"/>
    <property type="project" value="UniProtKB-KW"/>
</dbReference>
<comment type="subcellular location">
    <subcellularLocation>
        <location evidence="1">Cytoplasm</location>
    </subcellularLocation>
</comment>
<proteinExistence type="inferred from homology"/>
<evidence type="ECO:0000256" key="9">
    <source>
        <dbReference type="SAM" id="MobiDB-lite"/>
    </source>
</evidence>
<dbReference type="OrthoDB" id="64767at2759"/>
<keyword evidence="4" id="KW-0547">Nucleotide-binding</keyword>
<evidence type="ECO:0000256" key="7">
    <source>
        <dbReference type="ARBA" id="ARBA00022840"/>
    </source>
</evidence>
<dbReference type="PANTHER" id="PTHR12131">
    <property type="entry name" value="ATP-DEPENDENT RNA AND DNA HELICASE"/>
    <property type="match status" value="1"/>
</dbReference>
<feature type="region of interest" description="Disordered" evidence="9">
    <location>
        <begin position="1044"/>
        <end position="1076"/>
    </location>
</feature>
<feature type="domain" description="Helicase ATP-binding" evidence="10">
    <location>
        <begin position="438"/>
        <end position="596"/>
    </location>
</feature>
<feature type="compositionally biased region" description="Acidic residues" evidence="9">
    <location>
        <begin position="338"/>
        <end position="347"/>
    </location>
</feature>
<reference evidence="12 13" key="1">
    <citation type="submission" date="2012-05" db="EMBL/GenBank/DDBJ databases">
        <title>Recombination and specialization in a pathogen metapopulation.</title>
        <authorList>
            <person name="Gardiner A."/>
            <person name="Kemen E."/>
            <person name="Schultz-Larsen T."/>
            <person name="MacLean D."/>
            <person name="Van Oosterhout C."/>
            <person name="Jones J.D.G."/>
        </authorList>
    </citation>
    <scope>NUCLEOTIDE SEQUENCE [LARGE SCALE GENOMIC DNA]</scope>
    <source>
        <strain evidence="12 13">Ac Nc2</strain>
    </source>
</reference>
<dbReference type="GO" id="GO:0070478">
    <property type="term" value="P:nuclear-transcribed mRNA catabolic process, 3'-5' exonucleolytic nonsense-mediated decay"/>
    <property type="evidence" value="ECO:0007669"/>
    <property type="project" value="TreeGrafter"/>
</dbReference>
<dbReference type="Pfam" id="PF08148">
    <property type="entry name" value="DSHCT"/>
    <property type="match status" value="1"/>
</dbReference>
<dbReference type="SUPFAM" id="SSF52540">
    <property type="entry name" value="P-loop containing nucleoside triphosphate hydrolases"/>
    <property type="match status" value="1"/>
</dbReference>